<feature type="signal peptide" evidence="3">
    <location>
        <begin position="1"/>
        <end position="22"/>
    </location>
</feature>
<dbReference type="OrthoDB" id="6022609at2759"/>
<proteinExistence type="predicted"/>
<dbReference type="PANTHER" id="PTHR24020">
    <property type="entry name" value="COLLAGEN ALPHA"/>
    <property type="match status" value="1"/>
</dbReference>
<dbReference type="Pfam" id="PF00092">
    <property type="entry name" value="VWA"/>
    <property type="match status" value="2"/>
</dbReference>
<dbReference type="InterPro" id="IPR050525">
    <property type="entry name" value="ECM_Assembly_Org"/>
</dbReference>
<comment type="caution">
    <text evidence="6">The sequence shown here is derived from an EMBL/GenBank/DDBJ whole genome shotgun (WGS) entry which is preliminary data.</text>
</comment>
<evidence type="ECO:0000256" key="1">
    <source>
        <dbReference type="ARBA" id="ARBA00023157"/>
    </source>
</evidence>
<keyword evidence="2" id="KW-0768">Sushi</keyword>
<organism evidence="6 7">
    <name type="scientific">Dreissena polymorpha</name>
    <name type="common">Zebra mussel</name>
    <name type="synonym">Mytilus polymorpha</name>
    <dbReference type="NCBI Taxonomy" id="45954"/>
    <lineage>
        <taxon>Eukaryota</taxon>
        <taxon>Metazoa</taxon>
        <taxon>Spiralia</taxon>
        <taxon>Lophotrochozoa</taxon>
        <taxon>Mollusca</taxon>
        <taxon>Bivalvia</taxon>
        <taxon>Autobranchia</taxon>
        <taxon>Heteroconchia</taxon>
        <taxon>Euheterodonta</taxon>
        <taxon>Imparidentia</taxon>
        <taxon>Neoheterodontei</taxon>
        <taxon>Myida</taxon>
        <taxon>Dreissenoidea</taxon>
        <taxon>Dreissenidae</taxon>
        <taxon>Dreissena</taxon>
    </lineage>
</organism>
<dbReference type="SMART" id="SM00032">
    <property type="entry name" value="CCP"/>
    <property type="match status" value="1"/>
</dbReference>
<dbReference type="InterPro" id="IPR000436">
    <property type="entry name" value="Sushi_SCR_CCP_dom"/>
</dbReference>
<keyword evidence="3" id="KW-0732">Signal</keyword>
<dbReference type="InterPro" id="IPR002035">
    <property type="entry name" value="VWF_A"/>
</dbReference>
<evidence type="ECO:0000256" key="2">
    <source>
        <dbReference type="PROSITE-ProRule" id="PRU00302"/>
    </source>
</evidence>
<dbReference type="PANTHER" id="PTHR24020:SF20">
    <property type="entry name" value="PH DOMAIN-CONTAINING PROTEIN"/>
    <property type="match status" value="1"/>
</dbReference>
<keyword evidence="1 2" id="KW-1015">Disulfide bond</keyword>
<gene>
    <name evidence="6" type="ORF">DPMN_149689</name>
</gene>
<feature type="domain" description="Sushi" evidence="5">
    <location>
        <begin position="24"/>
        <end position="81"/>
    </location>
</feature>
<dbReference type="CDD" id="cd01450">
    <property type="entry name" value="vWFA_subfamily_ECM"/>
    <property type="match status" value="1"/>
</dbReference>
<evidence type="ECO:0000313" key="7">
    <source>
        <dbReference type="Proteomes" id="UP000828390"/>
    </source>
</evidence>
<dbReference type="PROSITE" id="PS51257">
    <property type="entry name" value="PROKAR_LIPOPROTEIN"/>
    <property type="match status" value="1"/>
</dbReference>
<reference evidence="6" key="1">
    <citation type="journal article" date="2019" name="bioRxiv">
        <title>The Genome of the Zebra Mussel, Dreissena polymorpha: A Resource for Invasive Species Research.</title>
        <authorList>
            <person name="McCartney M.A."/>
            <person name="Auch B."/>
            <person name="Kono T."/>
            <person name="Mallez S."/>
            <person name="Zhang Y."/>
            <person name="Obille A."/>
            <person name="Becker A."/>
            <person name="Abrahante J.E."/>
            <person name="Garbe J."/>
            <person name="Badalamenti J.P."/>
            <person name="Herman A."/>
            <person name="Mangelson H."/>
            <person name="Liachko I."/>
            <person name="Sullivan S."/>
            <person name="Sone E.D."/>
            <person name="Koren S."/>
            <person name="Silverstein K.A.T."/>
            <person name="Beckman K.B."/>
            <person name="Gohl D.M."/>
        </authorList>
    </citation>
    <scope>NUCLEOTIDE SEQUENCE</scope>
    <source>
        <strain evidence="6">Duluth1</strain>
        <tissue evidence="6">Whole animal</tissue>
    </source>
</reference>
<feature type="domain" description="VWFA" evidence="4">
    <location>
        <begin position="319"/>
        <end position="509"/>
    </location>
</feature>
<reference evidence="6" key="2">
    <citation type="submission" date="2020-11" db="EMBL/GenBank/DDBJ databases">
        <authorList>
            <person name="McCartney M.A."/>
            <person name="Auch B."/>
            <person name="Kono T."/>
            <person name="Mallez S."/>
            <person name="Becker A."/>
            <person name="Gohl D.M."/>
            <person name="Silverstein K.A.T."/>
            <person name="Koren S."/>
            <person name="Bechman K.B."/>
            <person name="Herman A."/>
            <person name="Abrahante J.E."/>
            <person name="Garbe J."/>
        </authorList>
    </citation>
    <scope>NUCLEOTIDE SEQUENCE</scope>
    <source>
        <strain evidence="6">Duluth1</strain>
        <tissue evidence="6">Whole animal</tissue>
    </source>
</reference>
<feature type="disulfide bond" evidence="2">
    <location>
        <begin position="52"/>
        <end position="79"/>
    </location>
</feature>
<comment type="caution">
    <text evidence="2">Lacks conserved residue(s) required for the propagation of feature annotation.</text>
</comment>
<dbReference type="PROSITE" id="PS50234">
    <property type="entry name" value="VWFA"/>
    <property type="match status" value="2"/>
</dbReference>
<dbReference type="PROSITE" id="PS50923">
    <property type="entry name" value="SUSHI"/>
    <property type="match status" value="1"/>
</dbReference>
<dbReference type="Gene3D" id="2.10.70.10">
    <property type="entry name" value="Complement Module, domain 1"/>
    <property type="match status" value="1"/>
</dbReference>
<dbReference type="SUPFAM" id="SSF53300">
    <property type="entry name" value="vWA-like"/>
    <property type="match status" value="2"/>
</dbReference>
<dbReference type="InterPro" id="IPR036465">
    <property type="entry name" value="vWFA_dom_sf"/>
</dbReference>
<evidence type="ECO:0000313" key="6">
    <source>
        <dbReference type="EMBL" id="KAH3796122.1"/>
    </source>
</evidence>
<name>A0A9D4FD58_DREPO</name>
<keyword evidence="7" id="KW-1185">Reference proteome</keyword>
<dbReference type="SMART" id="SM00327">
    <property type="entry name" value="VWA"/>
    <property type="match status" value="2"/>
</dbReference>
<dbReference type="EMBL" id="JAIWYP010000007">
    <property type="protein sequence ID" value="KAH3796122.1"/>
    <property type="molecule type" value="Genomic_DNA"/>
</dbReference>
<feature type="chain" id="PRO_5038920428" evidence="3">
    <location>
        <begin position="23"/>
        <end position="532"/>
    </location>
</feature>
<evidence type="ECO:0000259" key="5">
    <source>
        <dbReference type="PROSITE" id="PS50923"/>
    </source>
</evidence>
<dbReference type="CDD" id="cd00033">
    <property type="entry name" value="CCP"/>
    <property type="match status" value="1"/>
</dbReference>
<protein>
    <submittedName>
        <fullName evidence="6">Uncharacterized protein</fullName>
    </submittedName>
</protein>
<feature type="domain" description="VWFA" evidence="4">
    <location>
        <begin position="114"/>
        <end position="291"/>
    </location>
</feature>
<evidence type="ECO:0000256" key="3">
    <source>
        <dbReference type="SAM" id="SignalP"/>
    </source>
</evidence>
<sequence length="532" mass="59589">MELRDFFVVLIVLGVACFEAEAQQNCGTIPHPAHGQVFVQGYKRGDKARFTCDTGYVLHGAEEVQCFGNNMWSGMPPICINPKNIDDIVHSMTSVAEIERRQIERRRSWRYGLDVVMIMDTSSNIGPEYHEASKSCMKLLVDIFSNVGERTRFALVTLANTATVVSNLNDSEATLRESFKQKIDDIQNIGGETMLVSALESFYVDIYRNGSGGVFLILFILTDGNSIQQEDVKLKSFIHEIYGLEVFVLGVGQNINEKALRLIASKPVKKHVFFINEFTNIEAVERYSDWMKIAVPLNAMKEAANRFTVTRYDSHAMRNVVLMVDVSSNISPEYLTAAKYFMKQIVDIFGVVVGISSRFGLVTFADTATVILNVYVDAETLLGEVIKQKIDGVQNTVGGSNLTTAFDLFLQDMYLPVTRFGSESYDIYRLDRKWNIFVFTDGEGITKDDNVRLSSTFKDLLGPGVEIFAMGIGQSINIEAMRSIASKPADKHVFEINAFRNLTKIDGAVLKGKCLVKRGRHCGCNKRDFRVC</sequence>
<dbReference type="CDD" id="cd00198">
    <property type="entry name" value="vWFA"/>
    <property type="match status" value="1"/>
</dbReference>
<evidence type="ECO:0000259" key="4">
    <source>
        <dbReference type="PROSITE" id="PS50234"/>
    </source>
</evidence>
<dbReference type="Proteomes" id="UP000828390">
    <property type="component" value="Unassembled WGS sequence"/>
</dbReference>
<dbReference type="AlphaFoldDB" id="A0A9D4FD58"/>
<dbReference type="Pfam" id="PF00084">
    <property type="entry name" value="Sushi"/>
    <property type="match status" value="1"/>
</dbReference>
<dbReference type="Gene3D" id="3.40.50.410">
    <property type="entry name" value="von Willebrand factor, type A domain"/>
    <property type="match status" value="2"/>
</dbReference>
<dbReference type="SUPFAM" id="SSF57535">
    <property type="entry name" value="Complement control module/SCR domain"/>
    <property type="match status" value="1"/>
</dbReference>
<accession>A0A9D4FD58</accession>
<dbReference type="InterPro" id="IPR035976">
    <property type="entry name" value="Sushi/SCR/CCP_sf"/>
</dbReference>